<accession>A0A317DV42</accession>
<dbReference type="OrthoDB" id="7058586at2"/>
<organism evidence="1 2">
    <name type="scientific">Zavarzinia aquatilis</name>
    <dbReference type="NCBI Taxonomy" id="2211142"/>
    <lineage>
        <taxon>Bacteria</taxon>
        <taxon>Pseudomonadati</taxon>
        <taxon>Pseudomonadota</taxon>
        <taxon>Alphaproteobacteria</taxon>
        <taxon>Rhodospirillales</taxon>
        <taxon>Zavarziniaceae</taxon>
        <taxon>Zavarzinia</taxon>
    </lineage>
</organism>
<dbReference type="EMBL" id="QGLE01000013">
    <property type="protein sequence ID" value="PWR18548.1"/>
    <property type="molecule type" value="Genomic_DNA"/>
</dbReference>
<dbReference type="RefSeq" id="WP_109907594.1">
    <property type="nucleotide sequence ID" value="NZ_QGLE01000013.1"/>
</dbReference>
<dbReference type="AlphaFoldDB" id="A0A317DV42"/>
<evidence type="ECO:0000313" key="1">
    <source>
        <dbReference type="EMBL" id="PWR18548.1"/>
    </source>
</evidence>
<gene>
    <name evidence="1" type="ORF">DKG74_18125</name>
</gene>
<protein>
    <submittedName>
        <fullName evidence="1">DUF2867 domain-containing protein</fullName>
    </submittedName>
</protein>
<name>A0A317DV42_9PROT</name>
<evidence type="ECO:0000313" key="2">
    <source>
        <dbReference type="Proteomes" id="UP000245461"/>
    </source>
</evidence>
<proteinExistence type="predicted"/>
<keyword evidence="2" id="KW-1185">Reference proteome</keyword>
<comment type="caution">
    <text evidence="1">The sequence shown here is derived from an EMBL/GenBank/DDBJ whole genome shotgun (WGS) entry which is preliminary data.</text>
</comment>
<dbReference type="InterPro" id="IPR021295">
    <property type="entry name" value="DUF2867"/>
</dbReference>
<sequence>MRVEAVAPEPALAELLPGAAYADAYRAVTELRSLDAPSAARRIMGRSPRWVRLLMRLRNALVAPFGLKPGHEGDPDHVGIFPVLSQSPGCVILGLDDRHLDFRVAVEVVPAPGQRRRITVTTLVRPHNIWGRVYLKVILPFHRLIVAAMMAQAEKS</sequence>
<dbReference type="Pfam" id="PF11066">
    <property type="entry name" value="DUF2867"/>
    <property type="match status" value="1"/>
</dbReference>
<dbReference type="Proteomes" id="UP000245461">
    <property type="component" value="Unassembled WGS sequence"/>
</dbReference>
<reference evidence="1 2" key="1">
    <citation type="submission" date="2018-05" db="EMBL/GenBank/DDBJ databases">
        <title>Zavarzinia sp. HR-AS.</title>
        <authorList>
            <person name="Lee Y."/>
            <person name="Jeon C.O."/>
        </authorList>
    </citation>
    <scope>NUCLEOTIDE SEQUENCE [LARGE SCALE GENOMIC DNA]</scope>
    <source>
        <strain evidence="1 2">HR-AS</strain>
    </source>
</reference>